<proteinExistence type="inferred from homology"/>
<dbReference type="GO" id="GO:0046872">
    <property type="term" value="F:metal ion binding"/>
    <property type="evidence" value="ECO:0007669"/>
    <property type="project" value="UniProtKB-KW"/>
</dbReference>
<evidence type="ECO:0000313" key="7">
    <source>
        <dbReference type="EMBL" id="KAF7506085.1"/>
    </source>
</evidence>
<keyword evidence="4 5" id="KW-0862">Zinc</keyword>
<comment type="subunit">
    <text evidence="5">Heterodimer of a catalytic subunit and an accessory subunit.</text>
</comment>
<dbReference type="GO" id="GO:0008479">
    <property type="term" value="F:tRNA-guanosine(34) queuine transglycosylase activity"/>
    <property type="evidence" value="ECO:0007669"/>
    <property type="project" value="UniProtKB-UniRule"/>
</dbReference>
<keyword evidence="1 5" id="KW-0963">Cytoplasm</keyword>
<dbReference type="HAMAP" id="MF_03043">
    <property type="entry name" value="QTRT2"/>
    <property type="match status" value="1"/>
</dbReference>
<name>A0A8H7ABH2_9EURO</name>
<feature type="binding site" evidence="5">
    <location>
        <position position="334"/>
    </location>
    <ligand>
        <name>Zn(2+)</name>
        <dbReference type="ChEBI" id="CHEBI:29105"/>
    </ligand>
</feature>
<feature type="binding site" evidence="5">
    <location>
        <position position="365"/>
    </location>
    <ligand>
        <name>Zn(2+)</name>
        <dbReference type="ChEBI" id="CHEBI:29105"/>
    </ligand>
</feature>
<dbReference type="EMBL" id="JAACFV010000094">
    <property type="protein sequence ID" value="KAF7506085.1"/>
    <property type="molecule type" value="Genomic_DNA"/>
</dbReference>
<dbReference type="NCBIfam" id="TIGR00449">
    <property type="entry name" value="tgt_general"/>
    <property type="match status" value="1"/>
</dbReference>
<feature type="binding site" evidence="5">
    <location>
        <position position="336"/>
    </location>
    <ligand>
        <name>Zn(2+)</name>
        <dbReference type="ChEBI" id="CHEBI:29105"/>
    </ligand>
</feature>
<keyword evidence="3 5" id="KW-0479">Metal-binding</keyword>
<gene>
    <name evidence="7" type="ORF">GJ744_012236</name>
</gene>
<protein>
    <recommendedName>
        <fullName evidence="5">Queuine tRNA-ribosyltransferase accessory subunit 2</fullName>
    </recommendedName>
    <alternativeName>
        <fullName evidence="5">Queuine tRNA-ribosyltransferase domain-containing protein 1</fullName>
    </alternativeName>
</protein>
<sequence>MEQDSAAHQQHPMLSFSVAYAKSSTVGPRVGRLTRVGQKAIKTPHYVATTSRGVVPHISHDTLQKHTAVSSIYLALEDFIEKRITGAPIFKTPAKDSESPLRNYVAAQDDVLSILGPRRVPALPCPVHNTGSAISICTSVGFSQLKVDEYHDALRTLRPDIAITMADVVMHGTASVKRIEKSADRTHAWLRDACEQFTAHEKSSSKPAIFAAIPPIANVQQSLYLQDLAEEYRYMLSGLAIYSSTTAVDLPQALFDLPRMSLSEPGSPHSILKDVALGVDLLCIPFIGFASDHGIALVFEFPGPDVAIDEPQHLGVDLWSIENEASLLPLSPHCDCFTCTRHHKAYVHHLLQAREMLAWTLLQIHNLSTMDRFFDACRKSIANGSFEEDVELFTRRYETDMPAKTGSGPRIRGYQIKSSGGGEARKNEKAWDRFDGVAQQMAEAESGLATAEVDSKQLEDQGIAERV</sequence>
<evidence type="ECO:0000256" key="4">
    <source>
        <dbReference type="ARBA" id="ARBA00022833"/>
    </source>
</evidence>
<evidence type="ECO:0000256" key="1">
    <source>
        <dbReference type="ARBA" id="ARBA00022490"/>
    </source>
</evidence>
<evidence type="ECO:0000313" key="8">
    <source>
        <dbReference type="Proteomes" id="UP000606974"/>
    </source>
</evidence>
<accession>A0A8H7ABH2</accession>
<dbReference type="PANTHER" id="PTHR46064">
    <property type="entry name" value="QUEUINE TRNA-RIBOSYLTRANSFERASE ACCESSORY SUBUNIT 2"/>
    <property type="match status" value="1"/>
</dbReference>
<comment type="subcellular location">
    <subcellularLocation>
        <location evidence="5">Cytoplasm</location>
    </subcellularLocation>
</comment>
<feature type="domain" description="tRNA-guanine(15) transglycosylase-like" evidence="6">
    <location>
        <begin position="28"/>
        <end position="398"/>
    </location>
</feature>
<dbReference type="InterPro" id="IPR028592">
    <property type="entry name" value="QTRTD1"/>
</dbReference>
<dbReference type="Proteomes" id="UP000606974">
    <property type="component" value="Unassembled WGS sequence"/>
</dbReference>
<comment type="similarity">
    <text evidence="5">Belongs to the queuine tRNA-ribosyltransferase family. QTRT2 subfamily.</text>
</comment>
<comment type="cofactor">
    <cofactor evidence="5">
        <name>Zn(2+)</name>
        <dbReference type="ChEBI" id="CHEBI:29105"/>
    </cofactor>
    <text evidence="5">Binds 1 zinc ion per subunit.</text>
</comment>
<dbReference type="InterPro" id="IPR036511">
    <property type="entry name" value="TGT-like_sf"/>
</dbReference>
<keyword evidence="8" id="KW-1185">Reference proteome</keyword>
<dbReference type="GO" id="GO:0005737">
    <property type="term" value="C:cytoplasm"/>
    <property type="evidence" value="ECO:0007669"/>
    <property type="project" value="UniProtKB-SubCell"/>
</dbReference>
<dbReference type="PANTHER" id="PTHR46064:SF1">
    <property type="entry name" value="QUEUINE TRNA-RIBOSYLTRANSFERASE ACCESSORY SUBUNIT 2"/>
    <property type="match status" value="1"/>
</dbReference>
<dbReference type="Gene3D" id="3.20.20.105">
    <property type="entry name" value="Queuine tRNA-ribosyltransferase-like"/>
    <property type="match status" value="1"/>
</dbReference>
<keyword evidence="2 5" id="KW-0819">tRNA processing</keyword>
<dbReference type="InterPro" id="IPR050852">
    <property type="entry name" value="Queuine_tRNA-ribosyltrfase"/>
</dbReference>
<feature type="binding site" evidence="5">
    <location>
        <position position="339"/>
    </location>
    <ligand>
        <name>Zn(2+)</name>
        <dbReference type="ChEBI" id="CHEBI:29105"/>
    </ligand>
</feature>
<dbReference type="Pfam" id="PF01702">
    <property type="entry name" value="TGT"/>
    <property type="match status" value="1"/>
</dbReference>
<comment type="function">
    <text evidence="5">Non-catalytic subunit of the queuine tRNA-ribosyltransferase (TGT) that catalyzes the base-exchange of a guanine (G) residue with queuine (Q) at position 34 (anticodon wobble position) in tRNAs with GU(N) anticodons (tRNA-Asp, -Asn, -His and -Tyr), resulting in the hypermodified nucleoside queuosine (7-(((4,5-cis-dihydroxy-2-cyclopenten-1-yl)amino)methyl)-7-deazaguanosine).</text>
</comment>
<evidence type="ECO:0000259" key="6">
    <source>
        <dbReference type="Pfam" id="PF01702"/>
    </source>
</evidence>
<dbReference type="OrthoDB" id="27601at2759"/>
<reference evidence="7" key="1">
    <citation type="submission" date="2020-02" db="EMBL/GenBank/DDBJ databases">
        <authorList>
            <person name="Palmer J.M."/>
        </authorList>
    </citation>
    <scope>NUCLEOTIDE SEQUENCE</scope>
    <source>
        <strain evidence="7">EPUS1.4</strain>
        <tissue evidence="7">Thallus</tissue>
    </source>
</reference>
<comment type="caution">
    <text evidence="7">The sequence shown here is derived from an EMBL/GenBank/DDBJ whole genome shotgun (WGS) entry which is preliminary data.</text>
</comment>
<dbReference type="InterPro" id="IPR002616">
    <property type="entry name" value="tRNA_ribo_trans-like"/>
</dbReference>
<dbReference type="AlphaFoldDB" id="A0A8H7ABH2"/>
<dbReference type="GO" id="GO:0006400">
    <property type="term" value="P:tRNA modification"/>
    <property type="evidence" value="ECO:0007669"/>
    <property type="project" value="InterPro"/>
</dbReference>
<evidence type="ECO:0000256" key="5">
    <source>
        <dbReference type="HAMAP-Rule" id="MF_03043"/>
    </source>
</evidence>
<organism evidence="7 8">
    <name type="scientific">Endocarpon pusillum</name>
    <dbReference type="NCBI Taxonomy" id="364733"/>
    <lineage>
        <taxon>Eukaryota</taxon>
        <taxon>Fungi</taxon>
        <taxon>Dikarya</taxon>
        <taxon>Ascomycota</taxon>
        <taxon>Pezizomycotina</taxon>
        <taxon>Eurotiomycetes</taxon>
        <taxon>Chaetothyriomycetidae</taxon>
        <taxon>Verrucariales</taxon>
        <taxon>Verrucariaceae</taxon>
        <taxon>Endocarpon</taxon>
    </lineage>
</organism>
<evidence type="ECO:0000256" key="2">
    <source>
        <dbReference type="ARBA" id="ARBA00022694"/>
    </source>
</evidence>
<dbReference type="SUPFAM" id="SSF51713">
    <property type="entry name" value="tRNA-guanine transglycosylase"/>
    <property type="match status" value="1"/>
</dbReference>
<evidence type="ECO:0000256" key="3">
    <source>
        <dbReference type="ARBA" id="ARBA00022723"/>
    </source>
</evidence>